<gene>
    <name evidence="2" type="ORF">FocTR4_00013081</name>
</gene>
<protein>
    <submittedName>
        <fullName evidence="2">Uncharacterized protein</fullName>
    </submittedName>
</protein>
<comment type="caution">
    <text evidence="2">The sequence shown here is derived from an EMBL/GenBank/DDBJ whole genome shotgun (WGS) entry which is preliminary data.</text>
</comment>
<dbReference type="AlphaFoldDB" id="A0A5C6SKS7"/>
<evidence type="ECO:0000313" key="2">
    <source>
        <dbReference type="EMBL" id="TXB99096.1"/>
    </source>
</evidence>
<evidence type="ECO:0000313" key="3">
    <source>
        <dbReference type="Proteomes" id="UP000321331"/>
    </source>
</evidence>
<feature type="region of interest" description="Disordered" evidence="1">
    <location>
        <begin position="1"/>
        <end position="56"/>
    </location>
</feature>
<sequence>MDHKETRENNRESVGDNNDNHSSLTHDLHQYVAATENKQSKAQREREKHKKREKSGARNFSLWSLHLLTDCQGACEATGQWRMSRNIICQAHPCYFQVGRLLFNHRKKPRGSCQIWFIRMSKEAWLSHETKIHAATVAS</sequence>
<dbReference type="EMBL" id="VMNF01000012">
    <property type="protein sequence ID" value="TXB99096.1"/>
    <property type="molecule type" value="Genomic_DNA"/>
</dbReference>
<name>A0A5C6SKS7_FUSOC</name>
<dbReference type="Proteomes" id="UP000321331">
    <property type="component" value="Unassembled WGS sequence"/>
</dbReference>
<organism evidence="2 3">
    <name type="scientific">Fusarium oxysporum f. sp. cubense</name>
    <dbReference type="NCBI Taxonomy" id="61366"/>
    <lineage>
        <taxon>Eukaryota</taxon>
        <taxon>Fungi</taxon>
        <taxon>Dikarya</taxon>
        <taxon>Ascomycota</taxon>
        <taxon>Pezizomycotina</taxon>
        <taxon>Sordariomycetes</taxon>
        <taxon>Hypocreomycetidae</taxon>
        <taxon>Hypocreales</taxon>
        <taxon>Nectriaceae</taxon>
        <taxon>Fusarium</taxon>
        <taxon>Fusarium oxysporum species complex</taxon>
    </lineage>
</organism>
<reference evidence="2 3" key="1">
    <citation type="submission" date="2019-07" db="EMBL/GenBank/DDBJ databases">
        <title>The First High-Quality Draft Genome Sequence of the Causal Agent of the Current Panama Disease Epidemic.</title>
        <authorList>
            <person name="Warmington R.J."/>
            <person name="Kay W."/>
            <person name="Jeffries A."/>
            <person name="Bebber D."/>
            <person name="Moore K."/>
            <person name="Studholme D.J."/>
        </authorList>
    </citation>
    <scope>NUCLEOTIDE SEQUENCE [LARGE SCALE GENOMIC DNA]</scope>
    <source>
        <strain evidence="2 3">TR4</strain>
    </source>
</reference>
<proteinExistence type="predicted"/>
<evidence type="ECO:0000256" key="1">
    <source>
        <dbReference type="SAM" id="MobiDB-lite"/>
    </source>
</evidence>
<accession>A0A5C6SKS7</accession>
<feature type="compositionally biased region" description="Basic and acidic residues" evidence="1">
    <location>
        <begin position="1"/>
        <end position="14"/>
    </location>
</feature>